<evidence type="ECO:0000256" key="4">
    <source>
        <dbReference type="ARBA" id="ARBA00023125"/>
    </source>
</evidence>
<evidence type="ECO:0000256" key="5">
    <source>
        <dbReference type="ARBA" id="ARBA00023163"/>
    </source>
</evidence>
<name>A0ABP8F6Q9_9BACT</name>
<keyword evidence="3" id="KW-0805">Transcription regulation</keyword>
<dbReference type="SMART" id="SM00448">
    <property type="entry name" value="REC"/>
    <property type="match status" value="1"/>
</dbReference>
<evidence type="ECO:0000313" key="9">
    <source>
        <dbReference type="Proteomes" id="UP001501844"/>
    </source>
</evidence>
<protein>
    <recommendedName>
        <fullName evidence="7">Response regulatory domain-containing protein</fullName>
    </recommendedName>
</protein>
<comment type="caution">
    <text evidence="8">The sequence shown here is derived from an EMBL/GenBank/DDBJ whole genome shotgun (WGS) entry which is preliminary data.</text>
</comment>
<evidence type="ECO:0000313" key="8">
    <source>
        <dbReference type="EMBL" id="GAA4296452.1"/>
    </source>
</evidence>
<feature type="domain" description="Response regulatory" evidence="7">
    <location>
        <begin position="3"/>
        <end position="118"/>
    </location>
</feature>
<evidence type="ECO:0000256" key="1">
    <source>
        <dbReference type="ARBA" id="ARBA00022553"/>
    </source>
</evidence>
<dbReference type="Gene3D" id="3.40.50.2300">
    <property type="match status" value="1"/>
</dbReference>
<dbReference type="Proteomes" id="UP001501844">
    <property type="component" value="Unassembled WGS sequence"/>
</dbReference>
<dbReference type="SUPFAM" id="SSF52172">
    <property type="entry name" value="CheY-like"/>
    <property type="match status" value="1"/>
</dbReference>
<dbReference type="InterPro" id="IPR001789">
    <property type="entry name" value="Sig_transdc_resp-reg_receiver"/>
</dbReference>
<gene>
    <name evidence="8" type="ORF">GCM10023183_03340</name>
</gene>
<dbReference type="CDD" id="cd17574">
    <property type="entry name" value="REC_OmpR"/>
    <property type="match status" value="1"/>
</dbReference>
<sequence length="123" mass="13715">MAKILVIEDEQMMLKALEFRLKKDGHQVLVASNGKEAMTTIESNQLDLILTDIMLPFASGLEIINYSKNILNRPTAIIILSAVGLEKTVLEAFELGADDFITKPFSPNELSVRVKKILLRTKS</sequence>
<dbReference type="Pfam" id="PF00072">
    <property type="entry name" value="Response_reg"/>
    <property type="match status" value="1"/>
</dbReference>
<reference evidence="9" key="1">
    <citation type="journal article" date="2019" name="Int. J. Syst. Evol. Microbiol.">
        <title>The Global Catalogue of Microorganisms (GCM) 10K type strain sequencing project: providing services to taxonomists for standard genome sequencing and annotation.</title>
        <authorList>
            <consortium name="The Broad Institute Genomics Platform"/>
            <consortium name="The Broad Institute Genome Sequencing Center for Infectious Disease"/>
            <person name="Wu L."/>
            <person name="Ma J."/>
        </authorList>
    </citation>
    <scope>NUCLEOTIDE SEQUENCE [LARGE SCALE GENOMIC DNA]</scope>
    <source>
        <strain evidence="9">JCM 17917</strain>
    </source>
</reference>
<evidence type="ECO:0000256" key="2">
    <source>
        <dbReference type="ARBA" id="ARBA00023012"/>
    </source>
</evidence>
<keyword evidence="5" id="KW-0804">Transcription</keyword>
<feature type="modified residue" description="4-aspartylphosphate" evidence="6">
    <location>
        <position position="52"/>
    </location>
</feature>
<dbReference type="InterPro" id="IPR039420">
    <property type="entry name" value="WalR-like"/>
</dbReference>
<keyword evidence="1 6" id="KW-0597">Phosphoprotein</keyword>
<evidence type="ECO:0000256" key="6">
    <source>
        <dbReference type="PROSITE-ProRule" id="PRU00169"/>
    </source>
</evidence>
<dbReference type="EMBL" id="BAABGX010000001">
    <property type="protein sequence ID" value="GAA4296452.1"/>
    <property type="molecule type" value="Genomic_DNA"/>
</dbReference>
<dbReference type="PANTHER" id="PTHR48111:SF1">
    <property type="entry name" value="TWO-COMPONENT RESPONSE REGULATOR ORR33"/>
    <property type="match status" value="1"/>
</dbReference>
<keyword evidence="2" id="KW-0902">Two-component regulatory system</keyword>
<accession>A0ABP8F6Q9</accession>
<organism evidence="8 9">
    <name type="scientific">Nibribacter koreensis</name>
    <dbReference type="NCBI Taxonomy" id="1084519"/>
    <lineage>
        <taxon>Bacteria</taxon>
        <taxon>Pseudomonadati</taxon>
        <taxon>Bacteroidota</taxon>
        <taxon>Cytophagia</taxon>
        <taxon>Cytophagales</taxon>
        <taxon>Hymenobacteraceae</taxon>
        <taxon>Nibribacter</taxon>
    </lineage>
</organism>
<dbReference type="PROSITE" id="PS50110">
    <property type="entry name" value="RESPONSE_REGULATORY"/>
    <property type="match status" value="1"/>
</dbReference>
<dbReference type="RefSeq" id="WP_345161681.1">
    <property type="nucleotide sequence ID" value="NZ_BAABGX010000001.1"/>
</dbReference>
<dbReference type="PANTHER" id="PTHR48111">
    <property type="entry name" value="REGULATOR OF RPOS"/>
    <property type="match status" value="1"/>
</dbReference>
<evidence type="ECO:0000259" key="7">
    <source>
        <dbReference type="PROSITE" id="PS50110"/>
    </source>
</evidence>
<evidence type="ECO:0000256" key="3">
    <source>
        <dbReference type="ARBA" id="ARBA00023015"/>
    </source>
</evidence>
<keyword evidence="4" id="KW-0238">DNA-binding</keyword>
<proteinExistence type="predicted"/>
<keyword evidence="9" id="KW-1185">Reference proteome</keyword>
<dbReference type="InterPro" id="IPR011006">
    <property type="entry name" value="CheY-like_superfamily"/>
</dbReference>